<dbReference type="PROSITE" id="PS50268">
    <property type="entry name" value="CADHERIN_2"/>
    <property type="match status" value="5"/>
</dbReference>
<evidence type="ECO:0000256" key="2">
    <source>
        <dbReference type="ARBA" id="ARBA00022475"/>
    </source>
</evidence>
<feature type="compositionally biased region" description="Polar residues" evidence="12">
    <location>
        <begin position="1003"/>
        <end position="1012"/>
    </location>
</feature>
<feature type="domain" description="Cadherin" evidence="15">
    <location>
        <begin position="28"/>
        <end position="132"/>
    </location>
</feature>
<accession>A0A2G9R8V6</accession>
<keyword evidence="9 13" id="KW-0472">Membrane</keyword>
<dbReference type="InterPro" id="IPR013164">
    <property type="entry name" value="Cadherin_N"/>
</dbReference>
<dbReference type="SUPFAM" id="SSF49313">
    <property type="entry name" value="Cadherin-like"/>
    <property type="match status" value="5"/>
</dbReference>
<keyword evidence="7" id="KW-0130">Cell adhesion</keyword>
<feature type="domain" description="Cadherin" evidence="15">
    <location>
        <begin position="355"/>
        <end position="460"/>
    </location>
</feature>
<feature type="transmembrane region" description="Helical" evidence="13">
    <location>
        <begin position="719"/>
        <end position="747"/>
    </location>
</feature>
<dbReference type="AlphaFoldDB" id="A0A2G9R8V6"/>
<keyword evidence="3 13" id="KW-0812">Transmembrane</keyword>
<dbReference type="SMART" id="SM00112">
    <property type="entry name" value="CA"/>
    <property type="match status" value="6"/>
</dbReference>
<feature type="domain" description="Cadherin" evidence="15">
    <location>
        <begin position="242"/>
        <end position="349"/>
    </location>
</feature>
<dbReference type="InterPro" id="IPR002126">
    <property type="entry name" value="Cadherin-like_dom"/>
</dbReference>
<feature type="signal peptide" evidence="14">
    <location>
        <begin position="1"/>
        <end position="25"/>
    </location>
</feature>
<evidence type="ECO:0000256" key="8">
    <source>
        <dbReference type="ARBA" id="ARBA00022989"/>
    </source>
</evidence>
<evidence type="ECO:0000313" key="16">
    <source>
        <dbReference type="EMBL" id="PIO24307.1"/>
    </source>
</evidence>
<evidence type="ECO:0000256" key="6">
    <source>
        <dbReference type="ARBA" id="ARBA00022837"/>
    </source>
</evidence>
<evidence type="ECO:0000256" key="14">
    <source>
        <dbReference type="SAM" id="SignalP"/>
    </source>
</evidence>
<feature type="domain" description="Cadherin" evidence="15">
    <location>
        <begin position="133"/>
        <end position="241"/>
    </location>
</feature>
<protein>
    <recommendedName>
        <fullName evidence="15">Cadherin domain-containing protein</fullName>
    </recommendedName>
</protein>
<evidence type="ECO:0000256" key="3">
    <source>
        <dbReference type="ARBA" id="ARBA00022692"/>
    </source>
</evidence>
<keyword evidence="10" id="KW-0325">Glycoprotein</keyword>
<organism evidence="16">
    <name type="scientific">Aquarana catesbeiana</name>
    <name type="common">American bullfrog</name>
    <name type="synonym">Rana catesbeiana</name>
    <dbReference type="NCBI Taxonomy" id="8400"/>
    <lineage>
        <taxon>Eukaryota</taxon>
        <taxon>Metazoa</taxon>
        <taxon>Chordata</taxon>
        <taxon>Craniata</taxon>
        <taxon>Vertebrata</taxon>
        <taxon>Euteleostomi</taxon>
        <taxon>Amphibia</taxon>
        <taxon>Batrachia</taxon>
        <taxon>Anura</taxon>
        <taxon>Neobatrachia</taxon>
        <taxon>Ranoidea</taxon>
        <taxon>Ranidae</taxon>
        <taxon>Aquarana</taxon>
    </lineage>
</organism>
<dbReference type="InterPro" id="IPR020894">
    <property type="entry name" value="Cadherin_CS"/>
</dbReference>
<evidence type="ECO:0000256" key="11">
    <source>
        <dbReference type="PROSITE-ProRule" id="PRU00043"/>
    </source>
</evidence>
<evidence type="ECO:0000256" key="13">
    <source>
        <dbReference type="SAM" id="Phobius"/>
    </source>
</evidence>
<dbReference type="OrthoDB" id="6252479at2759"/>
<keyword evidence="6 11" id="KW-0106">Calcium</keyword>
<dbReference type="Pfam" id="PF00028">
    <property type="entry name" value="Cadherin"/>
    <property type="match status" value="4"/>
</dbReference>
<dbReference type="EMBL" id="KV956724">
    <property type="protein sequence ID" value="PIO24307.1"/>
    <property type="molecule type" value="Genomic_DNA"/>
</dbReference>
<keyword evidence="8 13" id="KW-1133">Transmembrane helix</keyword>
<proteinExistence type="predicted"/>
<keyword evidence="4 14" id="KW-0732">Signal</keyword>
<dbReference type="PROSITE" id="PS00232">
    <property type="entry name" value="CADHERIN_1"/>
    <property type="match status" value="3"/>
</dbReference>
<evidence type="ECO:0000259" key="15">
    <source>
        <dbReference type="PROSITE" id="PS50268"/>
    </source>
</evidence>
<evidence type="ECO:0000256" key="9">
    <source>
        <dbReference type="ARBA" id="ARBA00023136"/>
    </source>
</evidence>
<sequence length="1181" mass="131472">MALTLRVIEHLFSFLLLCCLHRSCQNSVSLMVRFRIQEEVPLGTVIGHISDASGWIEDMNEEYQLIQETNTFPVQVGLKNGSITTTDRLDREELCKVHGRCILSFNVLATKALALVHVEIEVLDINDNEPMFPKAELDVEISESASLRTRIPLDRAWDPDFGSNAVKLYTLSPNEHFTLDIISGSDGVKHPELVVVKELDRELQSSFELVLTALDGGYPPKSGTRQVRINVLDSNDNSPMFEESSVILEISEDTSPGTLLINLTATDPDQGPNGEIEFSFGKHTPHHVLNMFSIDPKLGEIFLKQPLDYESRHSYELDVQAKDLGPNPIPTHCKVVIKVLDINDNTPDIKVTWASPDSPEIIVSEAVPLGSFVALVMANDPDSGANGDVHCHLVQDHEHFRLQKAKGNSYILTTNVILDREKWDVYDITIQAQDQGEPSFTSNKSLKIFVRDANDNAPVFQRPRYDVSLHENNSPFTHLLTVNAQDADLGKNAEVTYKIIDSIISGIPLSTFVSVHSKTGEIVVLKSIDYEEIREMQFLVQAEDNGDPQLSSNASVKVLVRDQNDNSPLIVQPQLKKGGATITILVNAESGYFLSALEVTSSEALGYTSDEILSETAKLNKHPIFQVIATDADSDENARLVYHLLDDYLGLFAMDEHLGYIYINSSNASNLIGSVIDLQVNVRDCGIPYRESKAQLSIMFNSHLDHLKNSASETNGNQLSLSVVIVICLAVLLVVCLLILALIMSFCRVDRKDNRAYNCREEESAYRKQPRRPQKQIQKADIHVVPVLRGRQQPQPVTPVEEAKLFPLPDEGKEVPGDQTLHTPFHLTPTLYRTLRHQHNQEILSEDTTDLEQSFSLPPSVCRTLQYQRQRSYSRENFEDPSGTLPVSNKTLKNPGSPQIRVHDNFSPSEPIVYNGGNFSPATSPTLRRQKNVEQSSKEQILRSLVRLSMVALAEKEGVDVTMQSPHVQQISQLLSLLHQGQVHPKTLHRGNKYSSKAGRTAGQETDWQSTKDSGHGESEAGDLDSEPGGDFSSSPNFLEDNFEALLGPNASSEGNRLSDLDPEWIARLSLPLANSYKENLFTPNNQIALEPPISATEKEDLRTFLTFGKLTDGSQDNRLASTFLSEMSTLFEMLLTQKAESHGDTDSEVLMRLSGSSKSLGIDSRRDGTRNLMADYENHH</sequence>
<gene>
    <name evidence="16" type="ORF">AB205_0103010</name>
</gene>
<evidence type="ECO:0000256" key="1">
    <source>
        <dbReference type="ARBA" id="ARBA00004251"/>
    </source>
</evidence>
<evidence type="ECO:0000256" key="10">
    <source>
        <dbReference type="ARBA" id="ARBA00023180"/>
    </source>
</evidence>
<dbReference type="FunFam" id="2.60.40.60:FF:000001">
    <property type="entry name" value="Protocadherin alpha 2"/>
    <property type="match status" value="1"/>
</dbReference>
<dbReference type="Gene3D" id="2.60.40.60">
    <property type="entry name" value="Cadherins"/>
    <property type="match status" value="6"/>
</dbReference>
<dbReference type="GO" id="GO:0007156">
    <property type="term" value="P:homophilic cell adhesion via plasma membrane adhesion molecules"/>
    <property type="evidence" value="ECO:0007669"/>
    <property type="project" value="InterPro"/>
</dbReference>
<dbReference type="InterPro" id="IPR050174">
    <property type="entry name" value="Protocadherin/Cadherin-CA"/>
</dbReference>
<evidence type="ECO:0000256" key="7">
    <source>
        <dbReference type="ARBA" id="ARBA00022889"/>
    </source>
</evidence>
<dbReference type="FunFam" id="2.60.40.60:FF:000007">
    <property type="entry name" value="Protocadherin alpha 2"/>
    <property type="match status" value="1"/>
</dbReference>
<dbReference type="GO" id="GO:0005886">
    <property type="term" value="C:plasma membrane"/>
    <property type="evidence" value="ECO:0007669"/>
    <property type="project" value="UniProtKB-SubCell"/>
</dbReference>
<feature type="region of interest" description="Disordered" evidence="12">
    <location>
        <begin position="982"/>
        <end position="1035"/>
    </location>
</feature>
<dbReference type="FunFam" id="2.60.40.60:FF:000036">
    <property type="entry name" value="Protocadherin 9"/>
    <property type="match status" value="1"/>
</dbReference>
<dbReference type="Pfam" id="PF08266">
    <property type="entry name" value="Cadherin_2"/>
    <property type="match status" value="1"/>
</dbReference>
<feature type="domain" description="Cadherin" evidence="15">
    <location>
        <begin position="461"/>
        <end position="570"/>
    </location>
</feature>
<comment type="subcellular location">
    <subcellularLocation>
        <location evidence="1">Cell membrane</location>
        <topology evidence="1">Single-pass type I membrane protein</topology>
    </subcellularLocation>
</comment>
<dbReference type="PANTHER" id="PTHR24028:SF42">
    <property type="entry name" value="PROTOCADHERIN-12"/>
    <property type="match status" value="1"/>
</dbReference>
<keyword evidence="2" id="KW-1003">Cell membrane</keyword>
<dbReference type="GO" id="GO:0005509">
    <property type="term" value="F:calcium ion binding"/>
    <property type="evidence" value="ECO:0007669"/>
    <property type="project" value="UniProtKB-UniRule"/>
</dbReference>
<evidence type="ECO:0000256" key="5">
    <source>
        <dbReference type="ARBA" id="ARBA00022737"/>
    </source>
</evidence>
<keyword evidence="5" id="KW-0677">Repeat</keyword>
<dbReference type="FunFam" id="2.60.40.60:FF:000002">
    <property type="entry name" value="Protocadherin alpha 2"/>
    <property type="match status" value="1"/>
</dbReference>
<dbReference type="InterPro" id="IPR015919">
    <property type="entry name" value="Cadherin-like_sf"/>
</dbReference>
<reference evidence="16" key="1">
    <citation type="submission" date="2017-08" db="EMBL/GenBank/DDBJ databases">
        <title>Assembly of the North American Bullfrog Genome.</title>
        <authorList>
            <person name="Warren R.L."/>
            <person name="Vandervalk B.P."/>
            <person name="Kucuk E."/>
            <person name="Birol I."/>
            <person name="Helbing C."/>
            <person name="Pandoh P."/>
            <person name="Behsaz B."/>
            <person name="Mohamadi H."/>
            <person name="Chu J."/>
            <person name="Jackman S."/>
            <person name="Hammond S.A."/>
            <person name="Veldhoen N."/>
            <person name="Kirk H."/>
            <person name="Zhao Y."/>
            <person name="Coope R."/>
            <person name="Pleasance S."/>
            <person name="Moore R."/>
            <person name="Holt R."/>
        </authorList>
    </citation>
    <scope>NUCLEOTIDE SEQUENCE</scope>
    <source>
        <strain evidence="16">Bruno</strain>
        <tissue evidence="16">Liver</tissue>
    </source>
</reference>
<dbReference type="PANTHER" id="PTHR24028">
    <property type="entry name" value="CADHERIN-87A"/>
    <property type="match status" value="1"/>
</dbReference>
<evidence type="ECO:0000256" key="4">
    <source>
        <dbReference type="ARBA" id="ARBA00022729"/>
    </source>
</evidence>
<feature type="chain" id="PRO_5013762401" description="Cadherin domain-containing protein" evidence="14">
    <location>
        <begin position="26"/>
        <end position="1181"/>
    </location>
</feature>
<evidence type="ECO:0000256" key="12">
    <source>
        <dbReference type="SAM" id="MobiDB-lite"/>
    </source>
</evidence>
<dbReference type="PRINTS" id="PR00205">
    <property type="entry name" value="CADHERIN"/>
</dbReference>
<name>A0A2G9R8V6_AQUCT</name>
<dbReference type="CDD" id="cd11304">
    <property type="entry name" value="Cadherin_repeat"/>
    <property type="match status" value="6"/>
</dbReference>